<organism evidence="1 2">
    <name type="scientific">Microlunatus endophyticus</name>
    <dbReference type="NCBI Taxonomy" id="1716077"/>
    <lineage>
        <taxon>Bacteria</taxon>
        <taxon>Bacillati</taxon>
        <taxon>Actinomycetota</taxon>
        <taxon>Actinomycetes</taxon>
        <taxon>Propionibacteriales</taxon>
        <taxon>Propionibacteriaceae</taxon>
        <taxon>Microlunatus</taxon>
    </lineage>
</organism>
<dbReference type="EMBL" id="BMMZ01000002">
    <property type="protein sequence ID" value="GGL52239.1"/>
    <property type="molecule type" value="Genomic_DNA"/>
</dbReference>
<protein>
    <recommendedName>
        <fullName evidence="3">Peptide chain release factor 1 (ERF1)</fullName>
    </recommendedName>
</protein>
<reference evidence="1" key="1">
    <citation type="journal article" date="2014" name="Int. J. Syst. Evol. Microbiol.">
        <title>Complete genome sequence of Corynebacterium casei LMG S-19264T (=DSM 44701T), isolated from a smear-ripened cheese.</title>
        <authorList>
            <consortium name="US DOE Joint Genome Institute (JGI-PGF)"/>
            <person name="Walter F."/>
            <person name="Albersmeier A."/>
            <person name="Kalinowski J."/>
            <person name="Ruckert C."/>
        </authorList>
    </citation>
    <scope>NUCLEOTIDE SEQUENCE</scope>
    <source>
        <strain evidence="1">CGMCC 4.7306</strain>
    </source>
</reference>
<reference evidence="1" key="2">
    <citation type="submission" date="2020-09" db="EMBL/GenBank/DDBJ databases">
        <authorList>
            <person name="Sun Q."/>
            <person name="Zhou Y."/>
        </authorList>
    </citation>
    <scope>NUCLEOTIDE SEQUENCE</scope>
    <source>
        <strain evidence="1">CGMCC 4.7306</strain>
    </source>
</reference>
<comment type="caution">
    <text evidence="1">The sequence shown here is derived from an EMBL/GenBank/DDBJ whole genome shotgun (WGS) entry which is preliminary data.</text>
</comment>
<dbReference type="Gene3D" id="3.30.420.60">
    <property type="entry name" value="eRF1 domain 2"/>
    <property type="match status" value="1"/>
</dbReference>
<dbReference type="InterPro" id="IPR042226">
    <property type="entry name" value="eFR1_2_sf"/>
</dbReference>
<dbReference type="AlphaFoldDB" id="A0A917S455"/>
<dbReference type="Proteomes" id="UP000613840">
    <property type="component" value="Unassembled WGS sequence"/>
</dbReference>
<proteinExistence type="predicted"/>
<dbReference type="Pfam" id="PF18844">
    <property type="entry name" value="baeRF_family2"/>
    <property type="match status" value="1"/>
</dbReference>
<dbReference type="InterPro" id="IPR040701">
    <property type="entry name" value="Bact_RF_family2"/>
</dbReference>
<dbReference type="RefSeq" id="WP_188893918.1">
    <property type="nucleotide sequence ID" value="NZ_BMMZ01000002.1"/>
</dbReference>
<accession>A0A917S455</accession>
<evidence type="ECO:0000313" key="1">
    <source>
        <dbReference type="EMBL" id="GGL52239.1"/>
    </source>
</evidence>
<gene>
    <name evidence="1" type="ORF">GCM10011575_08130</name>
</gene>
<sequence>MPSDTPSATTRARHAAVRLYDDPGPFASVYLDVTRNTEDGEHIVEIRARDAMDDLRAQGAPGTVIEPIRELLTANTHLAAPVSRMVVASERGVLLDDVIRVPISRPTTSWSGLPDLSAWLSDTDAGDFVLALVDHEGGDVAGFSPVTMQPDHQASVGEKSPWEHKIKGGAWNQLNFQRSTETVWGRNADEVVAEIDRQLRPGVEYVVVGGDQDARARVLDKLRQHERGGQVEIVELTEGSREADGSEDAIISELRQVVAARSVAHRLGAVHLLRDRLGQGHGATTGVSDTVDALIQGSVETLLLDPEALSDPDAGVQEVDPADHPGLALGAVPADRPQRAELVLLAMALLTQAEPVITRSSTMAGAPAGAVLRW</sequence>
<keyword evidence="2" id="KW-1185">Reference proteome</keyword>
<evidence type="ECO:0008006" key="3">
    <source>
        <dbReference type="Google" id="ProtNLM"/>
    </source>
</evidence>
<evidence type="ECO:0000313" key="2">
    <source>
        <dbReference type="Proteomes" id="UP000613840"/>
    </source>
</evidence>
<name>A0A917S455_9ACTN</name>